<dbReference type="InterPro" id="IPR024983">
    <property type="entry name" value="CHAT_dom"/>
</dbReference>
<evidence type="ECO:0000313" key="3">
    <source>
        <dbReference type="EMBL" id="XDQ05453.1"/>
    </source>
</evidence>
<dbReference type="AlphaFoldDB" id="A0AB39ML24"/>
<evidence type="ECO:0000259" key="2">
    <source>
        <dbReference type="Pfam" id="PF12770"/>
    </source>
</evidence>
<sequence>MPAEPPGPRPLGGAVPLGPGTPARRPAPEPLTAPRTAGVPEHVVEPYEPIPLTATPVDPNAQLPHGFAKLAVNRAYDDTGQEVFWLTGHSGDLELSLDSEDTRLRPTGLALSNLRPDGFPPTEIFRAVAEWSGHQGDVVRWINELRARFGPDLHLVIWDDTDYDIPWEMLRLTGGRDHGVDDGILGALVTVVRWTTIREAGRTPFNEPAVCSGHVLGYYAEEMRRDATVFENFEHRGHFGTTRTFLTELARPSLGAGLVYMGCHATHGPNLYKLKLGTVTWNELNDLDMSALDGRRTLVCLNACHSARFVNNRPLGENALRGFAELFLRKGAGGCIATSGKVGDDVAHTLIRELVGRLCADPELPVARALRDFRAAAVARLPDPLPYVYGDDDRFDAEGQRQILPILYSFMFLYFGHPLTTLRLSVRAQEART</sequence>
<protein>
    <submittedName>
        <fullName evidence="3">CHAT domain-containing protein</fullName>
    </submittedName>
</protein>
<feature type="domain" description="CHAT" evidence="2">
    <location>
        <begin position="255"/>
        <end position="375"/>
    </location>
</feature>
<accession>A0AB39ML24</accession>
<name>A0AB39ML24_9ACTN</name>
<gene>
    <name evidence="3" type="ORF">AB5J58_37210</name>
</gene>
<feature type="region of interest" description="Disordered" evidence="1">
    <location>
        <begin position="1"/>
        <end position="35"/>
    </location>
</feature>
<dbReference type="RefSeq" id="WP_329552380.1">
    <property type="nucleotide sequence ID" value="NZ_CP163431.1"/>
</dbReference>
<proteinExistence type="predicted"/>
<evidence type="ECO:0000256" key="1">
    <source>
        <dbReference type="SAM" id="MobiDB-lite"/>
    </source>
</evidence>
<dbReference type="EMBL" id="CP163431">
    <property type="protein sequence ID" value="XDQ05453.1"/>
    <property type="molecule type" value="Genomic_DNA"/>
</dbReference>
<organism evidence="3">
    <name type="scientific">Streptomyces sp. R08</name>
    <dbReference type="NCBI Taxonomy" id="3238624"/>
    <lineage>
        <taxon>Bacteria</taxon>
        <taxon>Bacillati</taxon>
        <taxon>Actinomycetota</taxon>
        <taxon>Actinomycetes</taxon>
        <taxon>Kitasatosporales</taxon>
        <taxon>Streptomycetaceae</taxon>
        <taxon>Streptomyces</taxon>
    </lineage>
</organism>
<reference evidence="3" key="1">
    <citation type="submission" date="2024-07" db="EMBL/GenBank/DDBJ databases">
        <authorList>
            <person name="Yu S.T."/>
        </authorList>
    </citation>
    <scope>NUCLEOTIDE SEQUENCE</scope>
    <source>
        <strain evidence="3">R08</strain>
    </source>
</reference>
<dbReference type="Pfam" id="PF12770">
    <property type="entry name" value="CHAT"/>
    <property type="match status" value="1"/>
</dbReference>